<dbReference type="PANTHER" id="PTHR31528">
    <property type="entry name" value="4-AMINO-5-HYDROXYMETHYL-2-METHYLPYRIMIDINE PHOSPHATE SYNTHASE THI11-RELATED"/>
    <property type="match status" value="1"/>
</dbReference>
<evidence type="ECO:0000313" key="4">
    <source>
        <dbReference type="Proteomes" id="UP000460221"/>
    </source>
</evidence>
<evidence type="ECO:0000256" key="1">
    <source>
        <dbReference type="SAM" id="MobiDB-lite"/>
    </source>
</evidence>
<gene>
    <name evidence="3" type="ORF">GIS00_00090</name>
</gene>
<dbReference type="PANTHER" id="PTHR31528:SF3">
    <property type="entry name" value="THIAMINE BIOSYNTHESIS PROTEIN HI_0357-RELATED"/>
    <property type="match status" value="1"/>
</dbReference>
<dbReference type="Gene3D" id="3.40.190.10">
    <property type="entry name" value="Periplasmic binding protein-like II"/>
    <property type="match status" value="2"/>
</dbReference>
<protein>
    <recommendedName>
        <fullName evidence="2">SsuA/THI5-like domain-containing protein</fullName>
    </recommendedName>
</protein>
<dbReference type="RefSeq" id="WP_154766423.1">
    <property type="nucleotide sequence ID" value="NZ_WLYK01000001.1"/>
</dbReference>
<feature type="region of interest" description="Disordered" evidence="1">
    <location>
        <begin position="47"/>
        <end position="70"/>
    </location>
</feature>
<evidence type="ECO:0000313" key="3">
    <source>
        <dbReference type="EMBL" id="MTD12340.1"/>
    </source>
</evidence>
<dbReference type="GO" id="GO:0009228">
    <property type="term" value="P:thiamine biosynthetic process"/>
    <property type="evidence" value="ECO:0007669"/>
    <property type="project" value="InterPro"/>
</dbReference>
<evidence type="ECO:0000259" key="2">
    <source>
        <dbReference type="Pfam" id="PF09084"/>
    </source>
</evidence>
<comment type="caution">
    <text evidence="3">The sequence shown here is derived from an EMBL/GenBank/DDBJ whole genome shotgun (WGS) entry which is preliminary data.</text>
</comment>
<accession>A0A7K1FE48</accession>
<dbReference type="AlphaFoldDB" id="A0A7K1FE48"/>
<dbReference type="InterPro" id="IPR027939">
    <property type="entry name" value="NMT1/THI5"/>
</dbReference>
<dbReference type="InterPro" id="IPR015168">
    <property type="entry name" value="SsuA/THI5"/>
</dbReference>
<dbReference type="EMBL" id="WLYK01000001">
    <property type="protein sequence ID" value="MTD12340.1"/>
    <property type="molecule type" value="Genomic_DNA"/>
</dbReference>
<dbReference type="SUPFAM" id="SSF53850">
    <property type="entry name" value="Periplasmic binding protein-like II"/>
    <property type="match status" value="1"/>
</dbReference>
<name>A0A7K1FE48_9ACTN</name>
<reference evidence="3 4" key="1">
    <citation type="submission" date="2019-11" db="EMBL/GenBank/DDBJ databases">
        <authorList>
            <person name="Jiang L.-Q."/>
        </authorList>
    </citation>
    <scope>NUCLEOTIDE SEQUENCE [LARGE SCALE GENOMIC DNA]</scope>
    <source>
        <strain evidence="3 4">YIM 132087</strain>
    </source>
</reference>
<organism evidence="3 4">
    <name type="scientific">Nakamurella alba</name>
    <dbReference type="NCBI Taxonomy" id="2665158"/>
    <lineage>
        <taxon>Bacteria</taxon>
        <taxon>Bacillati</taxon>
        <taxon>Actinomycetota</taxon>
        <taxon>Actinomycetes</taxon>
        <taxon>Nakamurellales</taxon>
        <taxon>Nakamurellaceae</taxon>
        <taxon>Nakamurella</taxon>
    </lineage>
</organism>
<feature type="domain" description="SsuA/THI5-like" evidence="2">
    <location>
        <begin position="92"/>
        <end position="300"/>
    </location>
</feature>
<proteinExistence type="predicted"/>
<dbReference type="Pfam" id="PF09084">
    <property type="entry name" value="NMT1"/>
    <property type="match status" value="1"/>
</dbReference>
<dbReference type="Proteomes" id="UP000460221">
    <property type="component" value="Unassembled WGS sequence"/>
</dbReference>
<sequence>MTTVPTTPKAFGRRRSLRPYRGLVPVLAAGLLLTACGSEEPAATTSTAATSAAGSSTAGSAASSSAADSSTAPAELTEVRWIFDYFPTAADLPILAAQKEGWFTEAGISVDITAGGEVNQLQDVGIGQHDITVGPGVDLIQSVSQDLPIVSIGVVQPGNVSGLLCAPGKGLDPNDPTTLKGHPIGVTAMNVVDVAVWDTWKDKYGLDGEIEEITIGDDITPLYTGQVDCFPAFLTQLPAVVAEHYGEEPVAYEVNADVNSIGQVLMANTEFAAANPEAVSGFVDAYAKGMQWAIQNPDEAADLLLETYPEYERKTAESEIPALTAFWHSTLQDTNGLLYMDDSSWQPSVDLLLASGQMDVAPEMSKIYTNQYLPSTAVMP</sequence>
<keyword evidence="4" id="KW-1185">Reference proteome</keyword>